<dbReference type="Pfam" id="PF08520">
    <property type="entry name" value="Mitofissin"/>
    <property type="match status" value="1"/>
</dbReference>
<name>A0A1D8NPE5_YARLL</name>
<dbReference type="EMBL" id="CP017558">
    <property type="protein sequence ID" value="AOW07507.1"/>
    <property type="molecule type" value="Genomic_DNA"/>
</dbReference>
<dbReference type="eggNOG" id="ENOG502S6Z8">
    <property type="taxonomic scope" value="Eukaryota"/>
</dbReference>
<dbReference type="InterPro" id="IPR013726">
    <property type="entry name" value="Mitofissin"/>
</dbReference>
<dbReference type="AlphaFoldDB" id="A0A1D8NPE5"/>
<dbReference type="Proteomes" id="UP000182444">
    <property type="component" value="Chromosome 1F"/>
</dbReference>
<organism evidence="1 2">
    <name type="scientific">Yarrowia lipolytica</name>
    <name type="common">Candida lipolytica</name>
    <dbReference type="NCBI Taxonomy" id="4952"/>
    <lineage>
        <taxon>Eukaryota</taxon>
        <taxon>Fungi</taxon>
        <taxon>Dikarya</taxon>
        <taxon>Ascomycota</taxon>
        <taxon>Saccharomycotina</taxon>
        <taxon>Dipodascomycetes</taxon>
        <taxon>Dipodascales</taxon>
        <taxon>Dipodascales incertae sedis</taxon>
        <taxon>Yarrowia</taxon>
    </lineage>
</organism>
<dbReference type="PROSITE" id="PS51257">
    <property type="entry name" value="PROKAR_LIPOPROTEIN"/>
    <property type="match status" value="1"/>
</dbReference>
<reference evidence="1 2" key="1">
    <citation type="journal article" date="2016" name="PLoS ONE">
        <title>Sequence Assembly of Yarrowia lipolytica Strain W29/CLIB89 Shows Transposable Element Diversity.</title>
        <authorList>
            <person name="Magnan C."/>
            <person name="Yu J."/>
            <person name="Chang I."/>
            <person name="Jahn E."/>
            <person name="Kanomata Y."/>
            <person name="Wu J."/>
            <person name="Zeller M."/>
            <person name="Oakes M."/>
            <person name="Baldi P."/>
            <person name="Sandmeyer S."/>
        </authorList>
    </citation>
    <scope>NUCLEOTIDE SEQUENCE [LARGE SCALE GENOMIC DNA]</scope>
    <source>
        <strain evidence="2">CLIB89(W29)</strain>
    </source>
</reference>
<sequence>MLPRFPPAIHTSLGCLLVPLSARATTRLLMLTQLGRLFHFSFDLVLVSTILAGVKRSTGLTIKTNDFENKDTRSYIERYLDVGEWVFDTSVAFMSTSSYFERRPPRF</sequence>
<dbReference type="VEuPathDB" id="FungiDB:YALI0_F21241g"/>
<protein>
    <recommendedName>
        <fullName evidence="3">DUF1748-domain-containing protein</fullName>
    </recommendedName>
</protein>
<dbReference type="GeneID" id="2908087"/>
<dbReference type="VEuPathDB" id="FungiDB:YALI1_F28107g"/>
<evidence type="ECO:0000313" key="2">
    <source>
        <dbReference type="Proteomes" id="UP000182444"/>
    </source>
</evidence>
<accession>A0A1D8NPE5</accession>
<evidence type="ECO:0000313" key="1">
    <source>
        <dbReference type="EMBL" id="AOW07507.1"/>
    </source>
</evidence>
<gene>
    <name evidence="1" type="ORF">YALI1_F28107g</name>
</gene>
<dbReference type="KEGG" id="yli:2908087"/>
<dbReference type="PANTHER" id="PTHR28075">
    <property type="entry name" value="CHROMOSOME 16, WHOLE GENOME SHOTGUN SEQUENCE"/>
    <property type="match status" value="1"/>
</dbReference>
<dbReference type="GO" id="GO:0005737">
    <property type="term" value="C:cytoplasm"/>
    <property type="evidence" value="ECO:0007669"/>
    <property type="project" value="TreeGrafter"/>
</dbReference>
<proteinExistence type="predicted"/>
<dbReference type="RefSeq" id="XP_505700.2">
    <property type="nucleotide sequence ID" value="XM_505700.3"/>
</dbReference>
<dbReference type="PANTHER" id="PTHR28075:SF1">
    <property type="entry name" value="DUF1748-DOMAIN-CONTAINING PROTEIN"/>
    <property type="match status" value="1"/>
</dbReference>
<evidence type="ECO:0008006" key="3">
    <source>
        <dbReference type="Google" id="ProtNLM"/>
    </source>
</evidence>